<feature type="non-terminal residue" evidence="3">
    <location>
        <position position="1"/>
    </location>
</feature>
<dbReference type="Proteomes" id="UP000023152">
    <property type="component" value="Unassembled WGS sequence"/>
</dbReference>
<comment type="caution">
    <text evidence="3">The sequence shown here is derived from an EMBL/GenBank/DDBJ whole genome shotgun (WGS) entry which is preliminary data.</text>
</comment>
<evidence type="ECO:0000256" key="1">
    <source>
        <dbReference type="SAM" id="MobiDB-lite"/>
    </source>
</evidence>
<proteinExistence type="predicted"/>
<dbReference type="EMBL" id="ASPP01011349">
    <property type="protein sequence ID" value="ETO21738.1"/>
    <property type="molecule type" value="Genomic_DNA"/>
</dbReference>
<organism evidence="3 4">
    <name type="scientific">Reticulomyxa filosa</name>
    <dbReference type="NCBI Taxonomy" id="46433"/>
    <lineage>
        <taxon>Eukaryota</taxon>
        <taxon>Sar</taxon>
        <taxon>Rhizaria</taxon>
        <taxon>Retaria</taxon>
        <taxon>Foraminifera</taxon>
        <taxon>Monothalamids</taxon>
        <taxon>Reticulomyxidae</taxon>
        <taxon>Reticulomyxa</taxon>
    </lineage>
</organism>
<feature type="compositionally biased region" description="Basic and acidic residues" evidence="1">
    <location>
        <begin position="92"/>
        <end position="103"/>
    </location>
</feature>
<evidence type="ECO:0000313" key="4">
    <source>
        <dbReference type="Proteomes" id="UP000023152"/>
    </source>
</evidence>
<sequence length="135" mass="16578">KFKFDLVFEYSKEYYGYPFETSLTTLKKLQSKIEVWFFFFFFTPPFLPREIVFLCIFFKGAKKKKKKKKEEEKRQGMQLFPSKKYPRPHNTKHFEKMEMNRSQEKLKEKIERIAKKKWKSTAKYCVARLFRGSLL</sequence>
<protein>
    <submittedName>
        <fullName evidence="3">Uncharacterized protein</fullName>
    </submittedName>
</protein>
<feature type="region of interest" description="Disordered" evidence="1">
    <location>
        <begin position="61"/>
        <end position="103"/>
    </location>
</feature>
<evidence type="ECO:0000256" key="2">
    <source>
        <dbReference type="SAM" id="Phobius"/>
    </source>
</evidence>
<evidence type="ECO:0000313" key="3">
    <source>
        <dbReference type="EMBL" id="ETO21738.1"/>
    </source>
</evidence>
<name>X6N745_RETFI</name>
<keyword evidence="2" id="KW-0812">Transmembrane</keyword>
<feature type="transmembrane region" description="Helical" evidence="2">
    <location>
        <begin position="35"/>
        <end position="58"/>
    </location>
</feature>
<keyword evidence="2" id="KW-0472">Membrane</keyword>
<gene>
    <name evidence="3" type="ORF">RFI_15465</name>
</gene>
<reference evidence="3 4" key="1">
    <citation type="journal article" date="2013" name="Curr. Biol.">
        <title>The Genome of the Foraminiferan Reticulomyxa filosa.</title>
        <authorList>
            <person name="Glockner G."/>
            <person name="Hulsmann N."/>
            <person name="Schleicher M."/>
            <person name="Noegel A.A."/>
            <person name="Eichinger L."/>
            <person name="Gallinger C."/>
            <person name="Pawlowski J."/>
            <person name="Sierra R."/>
            <person name="Euteneuer U."/>
            <person name="Pillet L."/>
            <person name="Moustafa A."/>
            <person name="Platzer M."/>
            <person name="Groth M."/>
            <person name="Szafranski K."/>
            <person name="Schliwa M."/>
        </authorList>
    </citation>
    <scope>NUCLEOTIDE SEQUENCE [LARGE SCALE GENOMIC DNA]</scope>
</reference>
<accession>X6N745</accession>
<keyword evidence="4" id="KW-1185">Reference proteome</keyword>
<dbReference type="AlphaFoldDB" id="X6N745"/>
<keyword evidence="2" id="KW-1133">Transmembrane helix</keyword>